<sequence>MAELYEYYNTGDTGYWRLNIATERIAQTFTPSIAHKITSVKLKLARTGSPGILTVSIRATNGEGHPTGGDLCSGTTNGNTLPVYPSTEWREITLGAGYNLASDTKYAIQLIAEL</sequence>
<name>X1K8P2_9ZZZZ</name>
<protein>
    <submittedName>
        <fullName evidence="1">Uncharacterized protein</fullName>
    </submittedName>
</protein>
<organism evidence="1">
    <name type="scientific">marine sediment metagenome</name>
    <dbReference type="NCBI Taxonomy" id="412755"/>
    <lineage>
        <taxon>unclassified sequences</taxon>
        <taxon>metagenomes</taxon>
        <taxon>ecological metagenomes</taxon>
    </lineage>
</organism>
<evidence type="ECO:0000313" key="1">
    <source>
        <dbReference type="EMBL" id="GAI02948.1"/>
    </source>
</evidence>
<dbReference type="AlphaFoldDB" id="X1K8P2"/>
<proteinExistence type="predicted"/>
<accession>X1K8P2</accession>
<feature type="non-terminal residue" evidence="1">
    <location>
        <position position="114"/>
    </location>
</feature>
<reference evidence="1" key="1">
    <citation type="journal article" date="2014" name="Front. Microbiol.">
        <title>High frequency of phylogenetically diverse reductive dehalogenase-homologous genes in deep subseafloor sedimentary metagenomes.</title>
        <authorList>
            <person name="Kawai M."/>
            <person name="Futagami T."/>
            <person name="Toyoda A."/>
            <person name="Takaki Y."/>
            <person name="Nishi S."/>
            <person name="Hori S."/>
            <person name="Arai W."/>
            <person name="Tsubouchi T."/>
            <person name="Morono Y."/>
            <person name="Uchiyama I."/>
            <person name="Ito T."/>
            <person name="Fujiyama A."/>
            <person name="Inagaki F."/>
            <person name="Takami H."/>
        </authorList>
    </citation>
    <scope>NUCLEOTIDE SEQUENCE</scope>
    <source>
        <strain evidence="1">Expedition CK06-06</strain>
    </source>
</reference>
<gene>
    <name evidence="1" type="ORF">S06H3_18942</name>
</gene>
<comment type="caution">
    <text evidence="1">The sequence shown here is derived from an EMBL/GenBank/DDBJ whole genome shotgun (WGS) entry which is preliminary data.</text>
</comment>
<dbReference type="EMBL" id="BARV01009640">
    <property type="protein sequence ID" value="GAI02948.1"/>
    <property type="molecule type" value="Genomic_DNA"/>
</dbReference>